<dbReference type="GO" id="GO:0070631">
    <property type="term" value="P:spindle pole body localization"/>
    <property type="evidence" value="ECO:0007669"/>
    <property type="project" value="TreeGrafter"/>
</dbReference>
<dbReference type="PANTHER" id="PTHR13269">
    <property type="entry name" value="NUCLEOPORIN NDC1"/>
    <property type="match status" value="1"/>
</dbReference>
<evidence type="ECO:0000256" key="12">
    <source>
        <dbReference type="ARBA" id="ARBA00023242"/>
    </source>
</evidence>
<dbReference type="GO" id="GO:0070762">
    <property type="term" value="C:nuclear pore transmembrane ring"/>
    <property type="evidence" value="ECO:0007669"/>
    <property type="project" value="TreeGrafter"/>
</dbReference>
<feature type="transmembrane region" description="Helical" evidence="13">
    <location>
        <begin position="489"/>
        <end position="507"/>
    </location>
</feature>
<evidence type="ECO:0000313" key="15">
    <source>
        <dbReference type="Proteomes" id="UP001295794"/>
    </source>
</evidence>
<dbReference type="AlphaFoldDB" id="A0AAD2H4E6"/>
<evidence type="ECO:0000256" key="10">
    <source>
        <dbReference type="ARBA" id="ARBA00023132"/>
    </source>
</evidence>
<feature type="transmembrane region" description="Helical" evidence="13">
    <location>
        <begin position="54"/>
        <end position="71"/>
    </location>
</feature>
<dbReference type="Proteomes" id="UP001295794">
    <property type="component" value="Unassembled WGS sequence"/>
</dbReference>
<dbReference type="GO" id="GO:0006999">
    <property type="term" value="P:nuclear pore organization"/>
    <property type="evidence" value="ECO:0007669"/>
    <property type="project" value="TreeGrafter"/>
</dbReference>
<evidence type="ECO:0000256" key="4">
    <source>
        <dbReference type="ARBA" id="ARBA00022448"/>
    </source>
</evidence>
<gene>
    <name evidence="14" type="ORF">MYCIT1_LOCUS13798</name>
</gene>
<evidence type="ECO:0000256" key="5">
    <source>
        <dbReference type="ARBA" id="ARBA00022692"/>
    </source>
</evidence>
<organism evidence="14 15">
    <name type="scientific">Mycena citricolor</name>
    <dbReference type="NCBI Taxonomy" id="2018698"/>
    <lineage>
        <taxon>Eukaryota</taxon>
        <taxon>Fungi</taxon>
        <taxon>Dikarya</taxon>
        <taxon>Basidiomycota</taxon>
        <taxon>Agaricomycotina</taxon>
        <taxon>Agaricomycetes</taxon>
        <taxon>Agaricomycetidae</taxon>
        <taxon>Agaricales</taxon>
        <taxon>Marasmiineae</taxon>
        <taxon>Mycenaceae</taxon>
        <taxon>Mycena</taxon>
    </lineage>
</organism>
<feature type="transmembrane region" description="Helical" evidence="13">
    <location>
        <begin position="594"/>
        <end position="611"/>
    </location>
</feature>
<dbReference type="GO" id="GO:0005816">
    <property type="term" value="C:spindle pole body"/>
    <property type="evidence" value="ECO:0007669"/>
    <property type="project" value="TreeGrafter"/>
</dbReference>
<comment type="caution">
    <text evidence="14">The sequence shown here is derived from an EMBL/GenBank/DDBJ whole genome shotgun (WGS) entry which is preliminary data.</text>
</comment>
<evidence type="ECO:0000256" key="3">
    <source>
        <dbReference type="ARBA" id="ARBA00005760"/>
    </source>
</evidence>
<evidence type="ECO:0000256" key="2">
    <source>
        <dbReference type="ARBA" id="ARBA00004567"/>
    </source>
</evidence>
<feature type="transmembrane region" description="Helical" evidence="13">
    <location>
        <begin position="632"/>
        <end position="660"/>
    </location>
</feature>
<dbReference type="GO" id="GO:0015031">
    <property type="term" value="P:protein transport"/>
    <property type="evidence" value="ECO:0007669"/>
    <property type="project" value="UniProtKB-KW"/>
</dbReference>
<keyword evidence="5 13" id="KW-0812">Transmembrane</keyword>
<evidence type="ECO:0000256" key="6">
    <source>
        <dbReference type="ARBA" id="ARBA00022816"/>
    </source>
</evidence>
<evidence type="ECO:0000256" key="11">
    <source>
        <dbReference type="ARBA" id="ARBA00023136"/>
    </source>
</evidence>
<evidence type="ECO:0000256" key="8">
    <source>
        <dbReference type="ARBA" id="ARBA00022989"/>
    </source>
</evidence>
<dbReference type="GO" id="GO:0030674">
    <property type="term" value="F:protein-macromolecule adaptor activity"/>
    <property type="evidence" value="ECO:0007669"/>
    <property type="project" value="TreeGrafter"/>
</dbReference>
<evidence type="ECO:0000256" key="7">
    <source>
        <dbReference type="ARBA" id="ARBA00022927"/>
    </source>
</evidence>
<keyword evidence="9" id="KW-0811">Translocation</keyword>
<protein>
    <submittedName>
        <fullName evidence="14">Uncharacterized protein</fullName>
    </submittedName>
</protein>
<dbReference type="GO" id="GO:0031965">
    <property type="term" value="C:nuclear membrane"/>
    <property type="evidence" value="ECO:0007669"/>
    <property type="project" value="UniProtKB-SubCell"/>
</dbReference>
<evidence type="ECO:0000256" key="9">
    <source>
        <dbReference type="ARBA" id="ARBA00023010"/>
    </source>
</evidence>
<keyword evidence="4" id="KW-0813">Transport</keyword>
<proteinExistence type="inferred from homology"/>
<keyword evidence="12" id="KW-0539">Nucleus</keyword>
<dbReference type="Pfam" id="PF09531">
    <property type="entry name" value="Ndc1_Nup"/>
    <property type="match status" value="2"/>
</dbReference>
<keyword evidence="10" id="KW-0906">Nuclear pore complex</keyword>
<feature type="transmembrane region" description="Helical" evidence="13">
    <location>
        <begin position="541"/>
        <end position="559"/>
    </location>
</feature>
<reference evidence="14" key="1">
    <citation type="submission" date="2023-11" db="EMBL/GenBank/DDBJ databases">
        <authorList>
            <person name="De Vega J J."/>
            <person name="De Vega J J."/>
        </authorList>
    </citation>
    <scope>NUCLEOTIDE SEQUENCE</scope>
</reference>
<evidence type="ECO:0000256" key="1">
    <source>
        <dbReference type="ARBA" id="ARBA00004232"/>
    </source>
</evidence>
<keyword evidence="7" id="KW-0653">Protein transport</keyword>
<keyword evidence="6" id="KW-0509">mRNA transport</keyword>
<keyword evidence="11 13" id="KW-0472">Membrane</keyword>
<name>A0AAD2H4E6_9AGAR</name>
<sequence>MVARPTQLPVTTGRLFLLLGLSVILLVCLSSWPTGVPSLVSEVAILDGENASNASSASLPNILLVSAFFPLSKSKHTMREYEAWLTQFLSRVSTDVYFYAAPEMEPFIRKCRGNLSIVIDTTYASPFDVPPLAGLRDRYREMHALDREAFRHSPELYAVWNAKPFFLDTALRQSGKQYSHGFWNDAGSFRSNHRFSSWPDPRRVEEIWAESASLTQEAAEDVLFFPLTGAPHPDMRSWTEDQGPVDNEVSEGSFFGGSAQAISWWKRTYYAYHDHYLSLGLFVGKDQTLINALFFLFPERIVGVWQGDQDFPGYDKSQGLGACGSEWYYYQFWLSSPAERAAMRAIFRPHWWLFGRAHNPCQVTRLITMTITEDKRQSGRKTRKPRDRIWHCHTKLTPHCANASQLSMATSTSASAGIGATGTIRAITNPLRSTAPSPIPAASQLYEPLAKEVLRRRLSTQILPYALVVSILSNLIWLGWYGLFGFGPLLGASLLVWTLALVPIVLLRKTYLTVSHTGAPSPLALLQKSFSVPLRPRTFDALRTHMLSAFAILAAHVIFDPKMPMFVKSRYGDTLYKTWQLTSSSKHPYTPHPVLVLLVLTQSALAVLYVLRSLLRDVWVFPFRRSSTEHSLGIVIAPLVLSFAALPLALVVLFVLIPILRYLPLVSLPLRLVRHPHASILRYTGRAWFLGIQTAALWEGTIAIWGWVIREPIRTTSDIRALVSGLSIASSSAPSLSSATSSAFSTAARLSAFASSPVPTSSGPPLFPREPTIYTHLAYSELLALSSPDQDDGKKARADIFDVDGMMWSRLVREALLCVGREYRVLVDRGTTPAVPSSPNPSVAAPPPKAITPGAPNFESPVKTMPLLKQNIFAKNAPTSPGARLGDALASEAVIEGLVAPVIDILPVPDIRLPEWGQYTAVPAWAQSGVESVRRITGNGFVGALPDAWKVSRKGKEVRGWVPRSEVVAEAIILLTDLTCASLTEDRFGTVQRDIPKILEAFVLFLGEIDAVKAAMRAHQEMADPADLEEAAAAFGDLDDALREGLARIVRTFGTNRLRAFRFAPRVAIKVQEFADFSA</sequence>
<dbReference type="InterPro" id="IPR019049">
    <property type="entry name" value="Nucleoporin_prot_Ndc1/Nup"/>
</dbReference>
<keyword evidence="15" id="KW-1185">Reference proteome</keyword>
<evidence type="ECO:0000313" key="14">
    <source>
        <dbReference type="EMBL" id="CAK5269804.1"/>
    </source>
</evidence>
<dbReference type="PANTHER" id="PTHR13269:SF6">
    <property type="entry name" value="NUCLEOPORIN NDC1"/>
    <property type="match status" value="1"/>
</dbReference>
<comment type="similarity">
    <text evidence="3">Belongs to the NDC1 family.</text>
</comment>
<evidence type="ECO:0000256" key="13">
    <source>
        <dbReference type="SAM" id="Phobius"/>
    </source>
</evidence>
<keyword evidence="8 13" id="KW-1133">Transmembrane helix</keyword>
<comment type="subcellular location">
    <subcellularLocation>
        <location evidence="1">Nucleus membrane</location>
        <topology evidence="1">Multi-pass membrane protein</topology>
    </subcellularLocation>
    <subcellularLocation>
        <location evidence="2">Nucleus</location>
        <location evidence="2">Nuclear pore complex</location>
    </subcellularLocation>
</comment>
<feature type="transmembrane region" description="Helical" evidence="13">
    <location>
        <begin position="462"/>
        <end position="483"/>
    </location>
</feature>
<accession>A0AAD2H4E6</accession>
<dbReference type="EMBL" id="CAVNYO010000154">
    <property type="protein sequence ID" value="CAK5269804.1"/>
    <property type="molecule type" value="Genomic_DNA"/>
</dbReference>
<dbReference type="GO" id="GO:0051028">
    <property type="term" value="P:mRNA transport"/>
    <property type="evidence" value="ECO:0007669"/>
    <property type="project" value="UniProtKB-KW"/>
</dbReference>